<proteinExistence type="predicted"/>
<dbReference type="EMBL" id="BPLR01012099">
    <property type="protein sequence ID" value="GIY51386.1"/>
    <property type="molecule type" value="Genomic_DNA"/>
</dbReference>
<evidence type="ECO:0000256" key="1">
    <source>
        <dbReference type="SAM" id="MobiDB-lite"/>
    </source>
</evidence>
<keyword evidence="3" id="KW-1185">Reference proteome</keyword>
<reference evidence="2 3" key="1">
    <citation type="submission" date="2021-06" db="EMBL/GenBank/DDBJ databases">
        <title>Caerostris extrusa draft genome.</title>
        <authorList>
            <person name="Kono N."/>
            <person name="Arakawa K."/>
        </authorList>
    </citation>
    <scope>NUCLEOTIDE SEQUENCE [LARGE SCALE GENOMIC DNA]</scope>
</reference>
<feature type="region of interest" description="Disordered" evidence="1">
    <location>
        <begin position="134"/>
        <end position="153"/>
    </location>
</feature>
<dbReference type="Proteomes" id="UP001054945">
    <property type="component" value="Unassembled WGS sequence"/>
</dbReference>
<organism evidence="2 3">
    <name type="scientific">Caerostris extrusa</name>
    <name type="common">Bark spider</name>
    <name type="synonym">Caerostris bankana</name>
    <dbReference type="NCBI Taxonomy" id="172846"/>
    <lineage>
        <taxon>Eukaryota</taxon>
        <taxon>Metazoa</taxon>
        <taxon>Ecdysozoa</taxon>
        <taxon>Arthropoda</taxon>
        <taxon>Chelicerata</taxon>
        <taxon>Arachnida</taxon>
        <taxon>Araneae</taxon>
        <taxon>Araneomorphae</taxon>
        <taxon>Entelegynae</taxon>
        <taxon>Araneoidea</taxon>
        <taxon>Araneidae</taxon>
        <taxon>Caerostris</taxon>
    </lineage>
</organism>
<accession>A0AAV4U0U8</accession>
<dbReference type="AlphaFoldDB" id="A0AAV4U0U8"/>
<evidence type="ECO:0000313" key="3">
    <source>
        <dbReference type="Proteomes" id="UP001054945"/>
    </source>
</evidence>
<gene>
    <name evidence="2" type="ORF">CEXT_751061</name>
</gene>
<comment type="caution">
    <text evidence="2">The sequence shown here is derived from an EMBL/GenBank/DDBJ whole genome shotgun (WGS) entry which is preliminary data.</text>
</comment>
<name>A0AAV4U0U8_CAEEX</name>
<evidence type="ECO:0000313" key="2">
    <source>
        <dbReference type="EMBL" id="GIY51386.1"/>
    </source>
</evidence>
<sequence length="153" mass="17828">MQKSPIYRAIVFSRPLRASSYWKHLRVAGQEMKFAEEFVVSESDHRLDCRYCSFSKAKENSCNSSCGLWKTLGIKRKSKRKDPTTMKKWLLKKLREEKELGSAENIKADHIKWIYVKVRKQKTPIYRAIVSSRPLQASSYSEAPKSLRPGDEK</sequence>
<protein>
    <submittedName>
        <fullName evidence="2">Uncharacterized protein</fullName>
    </submittedName>
</protein>